<feature type="transmembrane region" description="Helical" evidence="1">
    <location>
        <begin position="240"/>
        <end position="259"/>
    </location>
</feature>
<keyword evidence="1" id="KW-0812">Transmembrane</keyword>
<feature type="transmembrane region" description="Helical" evidence="1">
    <location>
        <begin position="116"/>
        <end position="139"/>
    </location>
</feature>
<dbReference type="EMBL" id="DTFI01000218">
    <property type="protein sequence ID" value="HGI44234.1"/>
    <property type="molecule type" value="Genomic_DNA"/>
</dbReference>
<name>A0A7C4BC16_THEPE</name>
<accession>A0A7C4BC16</accession>
<feature type="transmembrane region" description="Helical" evidence="1">
    <location>
        <begin position="91"/>
        <end position="110"/>
    </location>
</feature>
<feature type="transmembrane region" description="Helical" evidence="1">
    <location>
        <begin position="65"/>
        <end position="84"/>
    </location>
</feature>
<feature type="transmembrane region" description="Helical" evidence="1">
    <location>
        <begin position="212"/>
        <end position="234"/>
    </location>
</feature>
<feature type="transmembrane region" description="Helical" evidence="1">
    <location>
        <begin position="20"/>
        <end position="38"/>
    </location>
</feature>
<dbReference type="AlphaFoldDB" id="A0A7C4BC16"/>
<proteinExistence type="predicted"/>
<sequence>MRDKSLNEIQEKLERVTGRWWFLLVFILLGTVTPPFVAKGYEPSKTGEIILHILGNALIKSCSPLYPVFKIIPIILVSALVLLGNQVGRIFSLYAGVNYLLSALLQGIAVTEEYGLGIVTGNVAQMLAVSSFWFWEALVNRNDFSPRKVPAARYVVAPLAFLAFWYPINPESLEPDFNPTYLLTNAAGLAFCAMTPVYLGILILYYPKVNIATLRVTSLTGIIIGFWNMVGNFLVEPHTWWNGVLHLPLVFTSIYAFTLSFRKAQPEETAGKAR</sequence>
<keyword evidence="1" id="KW-0472">Membrane</keyword>
<gene>
    <name evidence="2" type="ORF">ENV17_07610</name>
</gene>
<feature type="transmembrane region" description="Helical" evidence="1">
    <location>
        <begin position="151"/>
        <end position="168"/>
    </location>
</feature>
<evidence type="ECO:0000256" key="1">
    <source>
        <dbReference type="SAM" id="Phobius"/>
    </source>
</evidence>
<keyword evidence="1" id="KW-1133">Transmembrane helix</keyword>
<protein>
    <submittedName>
        <fullName evidence="2">Uncharacterized protein</fullName>
    </submittedName>
</protein>
<comment type="caution">
    <text evidence="2">The sequence shown here is derived from an EMBL/GenBank/DDBJ whole genome shotgun (WGS) entry which is preliminary data.</text>
</comment>
<feature type="transmembrane region" description="Helical" evidence="1">
    <location>
        <begin position="180"/>
        <end position="205"/>
    </location>
</feature>
<reference evidence="2" key="1">
    <citation type="journal article" date="2020" name="mSystems">
        <title>Genome- and Community-Level Interaction Insights into Carbon Utilization and Element Cycling Functions of Hydrothermarchaeota in Hydrothermal Sediment.</title>
        <authorList>
            <person name="Zhou Z."/>
            <person name="Liu Y."/>
            <person name="Xu W."/>
            <person name="Pan J."/>
            <person name="Luo Z.H."/>
            <person name="Li M."/>
        </authorList>
    </citation>
    <scope>NUCLEOTIDE SEQUENCE [LARGE SCALE GENOMIC DNA]</scope>
    <source>
        <strain evidence="2">SpSt-735</strain>
    </source>
</reference>
<organism evidence="2">
    <name type="scientific">Thermofilum pendens</name>
    <dbReference type="NCBI Taxonomy" id="2269"/>
    <lineage>
        <taxon>Archaea</taxon>
        <taxon>Thermoproteota</taxon>
        <taxon>Thermoprotei</taxon>
        <taxon>Thermofilales</taxon>
        <taxon>Thermofilaceae</taxon>
        <taxon>Thermofilum</taxon>
    </lineage>
</organism>
<evidence type="ECO:0000313" key="2">
    <source>
        <dbReference type="EMBL" id="HGI44234.1"/>
    </source>
</evidence>